<dbReference type="InterPro" id="IPR004358">
    <property type="entry name" value="Sig_transdc_His_kin-like_C"/>
</dbReference>
<feature type="transmembrane region" description="Helical" evidence="12">
    <location>
        <begin position="194"/>
        <end position="213"/>
    </location>
</feature>
<gene>
    <name evidence="15" type="ORF">GCM10022278_21530</name>
</gene>
<reference evidence="16" key="1">
    <citation type="journal article" date="2019" name="Int. J. Syst. Evol. Microbiol.">
        <title>The Global Catalogue of Microorganisms (GCM) 10K type strain sequencing project: providing services to taxonomists for standard genome sequencing and annotation.</title>
        <authorList>
            <consortium name="The Broad Institute Genomics Platform"/>
            <consortium name="The Broad Institute Genome Sequencing Center for Infectious Disease"/>
            <person name="Wu L."/>
            <person name="Ma J."/>
        </authorList>
    </citation>
    <scope>NUCLEOTIDE SEQUENCE [LARGE SCALE GENOMIC DNA]</scope>
    <source>
        <strain evidence="16">JCM 17555</strain>
    </source>
</reference>
<evidence type="ECO:0000256" key="1">
    <source>
        <dbReference type="ARBA" id="ARBA00000085"/>
    </source>
</evidence>
<dbReference type="InterPro" id="IPR038377">
    <property type="entry name" value="Na/Glc_symporter_sf"/>
</dbReference>
<evidence type="ECO:0000259" key="14">
    <source>
        <dbReference type="PROSITE" id="PS50110"/>
    </source>
</evidence>
<organism evidence="15 16">
    <name type="scientific">Allohahella marinimesophila</name>
    <dbReference type="NCBI Taxonomy" id="1054972"/>
    <lineage>
        <taxon>Bacteria</taxon>
        <taxon>Pseudomonadati</taxon>
        <taxon>Pseudomonadota</taxon>
        <taxon>Gammaproteobacteria</taxon>
        <taxon>Oceanospirillales</taxon>
        <taxon>Hahellaceae</taxon>
        <taxon>Allohahella</taxon>
    </lineage>
</organism>
<dbReference type="SMART" id="SM00387">
    <property type="entry name" value="HATPase_c"/>
    <property type="match status" value="1"/>
</dbReference>
<evidence type="ECO:0000256" key="8">
    <source>
        <dbReference type="ARBA" id="ARBA00022777"/>
    </source>
</evidence>
<evidence type="ECO:0000256" key="4">
    <source>
        <dbReference type="ARBA" id="ARBA00012438"/>
    </source>
</evidence>
<dbReference type="InterPro" id="IPR001789">
    <property type="entry name" value="Sig_transdc_resp-reg_receiver"/>
</dbReference>
<dbReference type="Gene3D" id="1.20.1730.10">
    <property type="entry name" value="Sodium/glucose cotransporter"/>
    <property type="match status" value="1"/>
</dbReference>
<dbReference type="Pfam" id="PF00512">
    <property type="entry name" value="HisKA"/>
    <property type="match status" value="1"/>
</dbReference>
<dbReference type="SUPFAM" id="SSF55785">
    <property type="entry name" value="PYP-like sensor domain (PAS domain)"/>
    <property type="match status" value="1"/>
</dbReference>
<evidence type="ECO:0000256" key="5">
    <source>
        <dbReference type="ARBA" id="ARBA00022553"/>
    </source>
</evidence>
<dbReference type="Gene3D" id="3.30.565.10">
    <property type="entry name" value="Histidine kinase-like ATPase, C-terminal domain"/>
    <property type="match status" value="1"/>
</dbReference>
<dbReference type="EMBL" id="BAABBO010000009">
    <property type="protein sequence ID" value="GAA3963412.1"/>
    <property type="molecule type" value="Genomic_DNA"/>
</dbReference>
<dbReference type="PROSITE" id="PS50110">
    <property type="entry name" value="RESPONSE_REGULATORY"/>
    <property type="match status" value="1"/>
</dbReference>
<dbReference type="Pfam" id="PF12860">
    <property type="entry name" value="PAS_7"/>
    <property type="match status" value="1"/>
</dbReference>
<feature type="transmembrane region" description="Helical" evidence="12">
    <location>
        <begin position="413"/>
        <end position="435"/>
    </location>
</feature>
<dbReference type="SUPFAM" id="SSF47384">
    <property type="entry name" value="Homodimeric domain of signal transducing histidine kinase"/>
    <property type="match status" value="1"/>
</dbReference>
<dbReference type="GO" id="GO:0016301">
    <property type="term" value="F:kinase activity"/>
    <property type="evidence" value="ECO:0007669"/>
    <property type="project" value="UniProtKB-KW"/>
</dbReference>
<evidence type="ECO:0000256" key="11">
    <source>
        <dbReference type="PROSITE-ProRule" id="PRU00169"/>
    </source>
</evidence>
<keyword evidence="6" id="KW-0808">Transferase</keyword>
<feature type="transmembrane region" description="Helical" evidence="12">
    <location>
        <begin position="152"/>
        <end position="173"/>
    </location>
</feature>
<evidence type="ECO:0000313" key="15">
    <source>
        <dbReference type="EMBL" id="GAA3963412.1"/>
    </source>
</evidence>
<dbReference type="Pfam" id="PF02518">
    <property type="entry name" value="HATPase_c"/>
    <property type="match status" value="1"/>
</dbReference>
<evidence type="ECO:0000256" key="6">
    <source>
        <dbReference type="ARBA" id="ARBA00022679"/>
    </source>
</evidence>
<keyword evidence="16" id="KW-1185">Reference proteome</keyword>
<evidence type="ECO:0000256" key="10">
    <source>
        <dbReference type="ARBA" id="ARBA00023136"/>
    </source>
</evidence>
<dbReference type="Pfam" id="PF00072">
    <property type="entry name" value="Response_reg"/>
    <property type="match status" value="1"/>
</dbReference>
<dbReference type="InterPro" id="IPR011006">
    <property type="entry name" value="CheY-like_superfamily"/>
</dbReference>
<dbReference type="CDD" id="cd10322">
    <property type="entry name" value="SLC5sbd"/>
    <property type="match status" value="1"/>
</dbReference>
<evidence type="ECO:0000259" key="13">
    <source>
        <dbReference type="PROSITE" id="PS50109"/>
    </source>
</evidence>
<dbReference type="PRINTS" id="PR00344">
    <property type="entry name" value="BCTRLSENSOR"/>
</dbReference>
<dbReference type="SMART" id="SM00388">
    <property type="entry name" value="HisKA"/>
    <property type="match status" value="1"/>
</dbReference>
<dbReference type="SMART" id="SM00448">
    <property type="entry name" value="REC"/>
    <property type="match status" value="1"/>
</dbReference>
<feature type="transmembrane region" description="Helical" evidence="12">
    <location>
        <begin position="67"/>
        <end position="86"/>
    </location>
</feature>
<dbReference type="SUPFAM" id="SSF55874">
    <property type="entry name" value="ATPase domain of HSP90 chaperone/DNA topoisomerase II/histidine kinase"/>
    <property type="match status" value="1"/>
</dbReference>
<dbReference type="PROSITE" id="PS50283">
    <property type="entry name" value="NA_SOLUT_SYMP_3"/>
    <property type="match status" value="1"/>
</dbReference>
<dbReference type="InterPro" id="IPR005467">
    <property type="entry name" value="His_kinase_dom"/>
</dbReference>
<dbReference type="SUPFAM" id="SSF52172">
    <property type="entry name" value="CheY-like"/>
    <property type="match status" value="1"/>
</dbReference>
<dbReference type="PROSITE" id="PS50109">
    <property type="entry name" value="HIS_KIN"/>
    <property type="match status" value="1"/>
</dbReference>
<proteinExistence type="inferred from homology"/>
<feature type="transmembrane region" description="Helical" evidence="12">
    <location>
        <begin position="442"/>
        <end position="465"/>
    </location>
</feature>
<sequence>MFAVLLMLMVAGYLWLLFSIARRGDDTHFDNSTVFSHPLVFSLALGVYCTSWTFYGLVGTAATEGFSFLPILLGPVLLFVFGFRLLRRTLRITKRENIRSLADFLASRYGKRQGIAMLTTLILLLATVPYIALQLKAVSATLAFLLPEHSLLLKNGTFLIMLSMMAFTLMFGTRRLDVASYHGGLMGTIAFESVVKLVALMSVAIFAVALLNAELAEVAAESPALQASLFAMPGRDEGINWLNFLTQTLLSACAVFCLPRMFHVTFVECLSENHLRIARIIFPLFLLLIGLAVLVIAMAGDWLLRDVNVGADLFVIALPLQYERPGLALFVFLGGFSAATAMIIVSTITLSQMLSNDVILPLYLRGVGDRKRLSQGSKVLSRLVTMRRATIVSVLLLAWAFHLSFPDTAGLTSLGLLAFAVVVQLAPAIIGGLLWPGANAYGVYAGLAAGLCILGYTLAPLAIGAGTGPSGGTAGEAFSLSTLLALSANVTGLIVGSMLFRPNLTDRVQARSFTSSDADGGRELAQAGASDILHGDLSGLLRQFLDAGTFRRIFAGQTGGAEARLSSDIIDHAKHALSGVVGVASAQRLVEDLRSETAIGIEDVVSIFEQTSKALQFNQEILSASFDNMSSAISVVNAELQVVAWNRRYEEMFPYPKGMLRVGVPVAELFRHNAEQDLLGEGPVDQLVHKRLKLLQENRPYKFVRHYPLGTVLEIEGRPLPNGGYVTSYDDVTALVQVQTALEKANVELERRVAERTATIQHINDELVKAKGEAELANRSKSKFLALATHDLLQPINAASLYAGSLLDTSTGENRRDLSEIRKIHGALQSAEGIINSLLEVARLDTGSLKPEITDFAIDDLLHAIVDEFSVQLKPGCTLRYHPCRALVRSDPIYLRRIIQNLVSNAVKYTAVGRVILGCRRRGEDRLEVQVIDSGSGIGLADQAKIFDEFYRQPMHRNLEGIGLGLPVATRFSQLLNHPLRLRSETGRGSLFAIELPRVGSTEVTAAAQASLVGPELANQGSQRTLGLRVLCVDDEQQNLDALSSLLKRWNCEVTMATTASEARAIAAQSRPDVLLIDYQLQDFDQLPEQNNGLVLAESLLSLWHDGPGSDAPVMVCLITGAADDNLAKMASVRGFDFLKKPVKPARLRSLLDQYHRRAERVQR</sequence>
<feature type="transmembrane region" description="Helical" evidence="12">
    <location>
        <begin position="6"/>
        <end position="22"/>
    </location>
</feature>
<evidence type="ECO:0000256" key="7">
    <source>
        <dbReference type="ARBA" id="ARBA00022692"/>
    </source>
</evidence>
<feature type="modified residue" description="4-aspartylphosphate" evidence="11">
    <location>
        <position position="1078"/>
    </location>
</feature>
<dbReference type="InterPro" id="IPR003661">
    <property type="entry name" value="HisK_dim/P_dom"/>
</dbReference>
<comment type="subcellular location">
    <subcellularLocation>
        <location evidence="2">Membrane</location>
        <topology evidence="2">Multi-pass membrane protein</topology>
    </subcellularLocation>
</comment>
<keyword evidence="8 15" id="KW-0418">Kinase</keyword>
<name>A0ABP7PCG2_9GAMM</name>
<dbReference type="CDD" id="cd00082">
    <property type="entry name" value="HisKA"/>
    <property type="match status" value="1"/>
</dbReference>
<dbReference type="CDD" id="cd00156">
    <property type="entry name" value="REC"/>
    <property type="match status" value="1"/>
</dbReference>
<dbReference type="Gene3D" id="3.30.450.20">
    <property type="entry name" value="PAS domain"/>
    <property type="match status" value="1"/>
</dbReference>
<comment type="caution">
    <text evidence="15">The sequence shown here is derived from an EMBL/GenBank/DDBJ whole genome shotgun (WGS) entry which is preliminary data.</text>
</comment>
<dbReference type="Gene3D" id="3.40.50.2300">
    <property type="match status" value="1"/>
</dbReference>
<dbReference type="RefSeq" id="WP_344806142.1">
    <property type="nucleotide sequence ID" value="NZ_BAABBO010000009.1"/>
</dbReference>
<comment type="catalytic activity">
    <reaction evidence="1">
        <text>ATP + protein L-histidine = ADP + protein N-phospho-L-histidine.</text>
        <dbReference type="EC" id="2.7.13.3"/>
    </reaction>
</comment>
<dbReference type="InterPro" id="IPR036097">
    <property type="entry name" value="HisK_dim/P_sf"/>
</dbReference>
<keyword evidence="9 12" id="KW-1133">Transmembrane helix</keyword>
<dbReference type="InterPro" id="IPR035965">
    <property type="entry name" value="PAS-like_dom_sf"/>
</dbReference>
<accession>A0ABP7PCG2</accession>
<keyword evidence="10 12" id="KW-0472">Membrane</keyword>
<feature type="transmembrane region" description="Helical" evidence="12">
    <location>
        <begin position="34"/>
        <end position="55"/>
    </location>
</feature>
<feature type="transmembrane region" description="Helical" evidence="12">
    <location>
        <begin position="239"/>
        <end position="259"/>
    </location>
</feature>
<keyword evidence="5 11" id="KW-0597">Phosphoprotein</keyword>
<evidence type="ECO:0000256" key="2">
    <source>
        <dbReference type="ARBA" id="ARBA00004141"/>
    </source>
</evidence>
<dbReference type="InterPro" id="IPR001734">
    <property type="entry name" value="Na/solute_symporter"/>
</dbReference>
<feature type="domain" description="Response regulatory" evidence="14">
    <location>
        <begin position="1029"/>
        <end position="1156"/>
    </location>
</feature>
<dbReference type="PANTHER" id="PTHR43047:SF9">
    <property type="entry name" value="HISTIDINE KINASE"/>
    <property type="match status" value="1"/>
</dbReference>
<feature type="transmembrane region" description="Helical" evidence="12">
    <location>
        <begin position="327"/>
        <end position="350"/>
    </location>
</feature>
<dbReference type="Proteomes" id="UP001501337">
    <property type="component" value="Unassembled WGS sequence"/>
</dbReference>
<feature type="transmembrane region" description="Helical" evidence="12">
    <location>
        <begin position="379"/>
        <end position="401"/>
    </location>
</feature>
<dbReference type="Gene3D" id="1.10.287.130">
    <property type="match status" value="1"/>
</dbReference>
<evidence type="ECO:0000256" key="12">
    <source>
        <dbReference type="SAM" id="Phobius"/>
    </source>
</evidence>
<dbReference type="InterPro" id="IPR003594">
    <property type="entry name" value="HATPase_dom"/>
</dbReference>
<feature type="transmembrane region" description="Helical" evidence="12">
    <location>
        <begin position="114"/>
        <end position="132"/>
    </location>
</feature>
<protein>
    <recommendedName>
        <fullName evidence="4">histidine kinase</fullName>
        <ecNumber evidence="4">2.7.13.3</ecNumber>
    </recommendedName>
</protein>
<keyword evidence="7 12" id="KW-0812">Transmembrane</keyword>
<evidence type="ECO:0000256" key="9">
    <source>
        <dbReference type="ARBA" id="ARBA00022989"/>
    </source>
</evidence>
<feature type="transmembrane region" description="Helical" evidence="12">
    <location>
        <begin position="280"/>
        <end position="300"/>
    </location>
</feature>
<evidence type="ECO:0000313" key="16">
    <source>
        <dbReference type="Proteomes" id="UP001501337"/>
    </source>
</evidence>
<dbReference type="InterPro" id="IPR036890">
    <property type="entry name" value="HATPase_C_sf"/>
</dbReference>
<comment type="similarity">
    <text evidence="3">Belongs to the sodium:solute symporter (SSF) (TC 2.A.21) family.</text>
</comment>
<dbReference type="EC" id="2.7.13.3" evidence="4"/>
<feature type="domain" description="Histidine kinase" evidence="13">
    <location>
        <begin position="787"/>
        <end position="1000"/>
    </location>
</feature>
<dbReference type="PANTHER" id="PTHR43047">
    <property type="entry name" value="TWO-COMPONENT HISTIDINE PROTEIN KINASE"/>
    <property type="match status" value="1"/>
</dbReference>
<evidence type="ECO:0000256" key="3">
    <source>
        <dbReference type="ARBA" id="ARBA00006434"/>
    </source>
</evidence>